<evidence type="ECO:0000313" key="3">
    <source>
        <dbReference type="Proteomes" id="UP000799436"/>
    </source>
</evidence>
<organism evidence="2 3">
    <name type="scientific">Teratosphaeria nubilosa</name>
    <dbReference type="NCBI Taxonomy" id="161662"/>
    <lineage>
        <taxon>Eukaryota</taxon>
        <taxon>Fungi</taxon>
        <taxon>Dikarya</taxon>
        <taxon>Ascomycota</taxon>
        <taxon>Pezizomycotina</taxon>
        <taxon>Dothideomycetes</taxon>
        <taxon>Dothideomycetidae</taxon>
        <taxon>Mycosphaerellales</taxon>
        <taxon>Teratosphaeriaceae</taxon>
        <taxon>Teratosphaeria</taxon>
    </lineage>
</organism>
<feature type="compositionally biased region" description="Basic and acidic residues" evidence="1">
    <location>
        <begin position="187"/>
        <end position="202"/>
    </location>
</feature>
<dbReference type="Proteomes" id="UP000799436">
    <property type="component" value="Unassembled WGS sequence"/>
</dbReference>
<reference evidence="2" key="1">
    <citation type="journal article" date="2020" name="Stud. Mycol.">
        <title>101 Dothideomycetes genomes: a test case for predicting lifestyles and emergence of pathogens.</title>
        <authorList>
            <person name="Haridas S."/>
            <person name="Albert R."/>
            <person name="Binder M."/>
            <person name="Bloem J."/>
            <person name="Labutti K."/>
            <person name="Salamov A."/>
            <person name="Andreopoulos B."/>
            <person name="Baker S."/>
            <person name="Barry K."/>
            <person name="Bills G."/>
            <person name="Bluhm B."/>
            <person name="Cannon C."/>
            <person name="Castanera R."/>
            <person name="Culley D."/>
            <person name="Daum C."/>
            <person name="Ezra D."/>
            <person name="Gonzalez J."/>
            <person name="Henrissat B."/>
            <person name="Kuo A."/>
            <person name="Liang C."/>
            <person name="Lipzen A."/>
            <person name="Lutzoni F."/>
            <person name="Magnuson J."/>
            <person name="Mondo S."/>
            <person name="Nolan M."/>
            <person name="Ohm R."/>
            <person name="Pangilinan J."/>
            <person name="Park H.-J."/>
            <person name="Ramirez L."/>
            <person name="Alfaro M."/>
            <person name="Sun H."/>
            <person name="Tritt A."/>
            <person name="Yoshinaga Y."/>
            <person name="Zwiers L.-H."/>
            <person name="Turgeon B."/>
            <person name="Goodwin S."/>
            <person name="Spatafora J."/>
            <person name="Crous P."/>
            <person name="Grigoriev I."/>
        </authorList>
    </citation>
    <scope>NUCLEOTIDE SEQUENCE</scope>
    <source>
        <strain evidence="2">CBS 116005</strain>
    </source>
</reference>
<evidence type="ECO:0000256" key="1">
    <source>
        <dbReference type="SAM" id="MobiDB-lite"/>
    </source>
</evidence>
<dbReference type="AlphaFoldDB" id="A0A6G1KYC3"/>
<proteinExistence type="predicted"/>
<keyword evidence="3" id="KW-1185">Reference proteome</keyword>
<protein>
    <submittedName>
        <fullName evidence="2">Uncharacterized protein</fullName>
    </submittedName>
</protein>
<evidence type="ECO:0000313" key="2">
    <source>
        <dbReference type="EMBL" id="KAF2765420.1"/>
    </source>
</evidence>
<gene>
    <name evidence="2" type="ORF">EJ03DRAFT_208693</name>
</gene>
<name>A0A6G1KYC3_9PEZI</name>
<dbReference type="EMBL" id="ML995892">
    <property type="protein sequence ID" value="KAF2765420.1"/>
    <property type="molecule type" value="Genomic_DNA"/>
</dbReference>
<accession>A0A6G1KYC3</accession>
<feature type="region of interest" description="Disordered" evidence="1">
    <location>
        <begin position="179"/>
        <end position="202"/>
    </location>
</feature>
<sequence length="202" mass="23100">MLGIMCVVAICARRALHRRNRGMMADRKARCRSCLMFAIRTFPTRHEHALTHPRRCLGVGPSTPMIRILNLQSSLRKYGRICKGEKPGLCRLRSFGDGKSTWKAIAKLRLCSCLEAVMASGRLSRRKEYCHLSLISVCSYVKTAATPRISMTVLRCLSACHHPGMSACELAHTAQRSHNRFRRHHQWTSEEKRMKKTERPEL</sequence>